<evidence type="ECO:0000313" key="2">
    <source>
        <dbReference type="EnsemblPlants" id="OB05G28750.1"/>
    </source>
</evidence>
<accession>J3M8F1</accession>
<protein>
    <submittedName>
        <fullName evidence="2">Uncharacterized protein</fullName>
    </submittedName>
</protein>
<name>J3M8F1_ORYBR</name>
<reference evidence="2" key="2">
    <citation type="submission" date="2013-04" db="UniProtKB">
        <authorList>
            <consortium name="EnsemblPlants"/>
        </authorList>
    </citation>
    <scope>IDENTIFICATION</scope>
</reference>
<dbReference type="EnsemblPlants" id="OB05G28750.1">
    <property type="protein sequence ID" value="OB05G28750.1"/>
    <property type="gene ID" value="OB05G28750"/>
</dbReference>
<evidence type="ECO:0000256" key="1">
    <source>
        <dbReference type="SAM" id="MobiDB-lite"/>
    </source>
</evidence>
<feature type="compositionally biased region" description="Low complexity" evidence="1">
    <location>
        <begin position="88"/>
        <end position="110"/>
    </location>
</feature>
<feature type="region of interest" description="Disordered" evidence="1">
    <location>
        <begin position="52"/>
        <end position="128"/>
    </location>
</feature>
<keyword evidence="3" id="KW-1185">Reference proteome</keyword>
<dbReference type="AlphaFoldDB" id="J3M8F1"/>
<dbReference type="Gramene" id="OB05G28750.1">
    <property type="protein sequence ID" value="OB05G28750.1"/>
    <property type="gene ID" value="OB05G28750"/>
</dbReference>
<dbReference type="HOGENOM" id="CLU_961003_0_0_1"/>
<dbReference type="PANTHER" id="PTHR34193:SF21">
    <property type="entry name" value="OS05G0493200 PROTEIN"/>
    <property type="match status" value="1"/>
</dbReference>
<organism evidence="2">
    <name type="scientific">Oryza brachyantha</name>
    <name type="common">malo sina</name>
    <dbReference type="NCBI Taxonomy" id="4533"/>
    <lineage>
        <taxon>Eukaryota</taxon>
        <taxon>Viridiplantae</taxon>
        <taxon>Streptophyta</taxon>
        <taxon>Embryophyta</taxon>
        <taxon>Tracheophyta</taxon>
        <taxon>Spermatophyta</taxon>
        <taxon>Magnoliopsida</taxon>
        <taxon>Liliopsida</taxon>
        <taxon>Poales</taxon>
        <taxon>Poaceae</taxon>
        <taxon>BOP clade</taxon>
        <taxon>Oryzoideae</taxon>
        <taxon>Oryzeae</taxon>
        <taxon>Oryzinae</taxon>
        <taxon>Oryza</taxon>
    </lineage>
</organism>
<evidence type="ECO:0000313" key="3">
    <source>
        <dbReference type="Proteomes" id="UP000006038"/>
    </source>
</evidence>
<proteinExistence type="predicted"/>
<dbReference type="eggNOG" id="ENOG502R63C">
    <property type="taxonomic scope" value="Eukaryota"/>
</dbReference>
<dbReference type="PANTHER" id="PTHR34193">
    <property type="entry name" value="OS11G0199801 PROTEIN"/>
    <property type="match status" value="1"/>
</dbReference>
<sequence length="290" mass="30430">MEVLAGGRARQAALSREELLGLLADFSGGGGGGDESDRELSFSDFVVVDTAKLSPRRDGGGGERIGTVAMTTTPAAAEKGQGRRTTPSSEQQQGAAAASKQQAEAAAAAAARERRLRRRRSDSRGSCGGSGDGVLLNFYVPGLLTRSMTTPRPARGTLPPAAPAAAAPAAAAKARLGVGLCMYVDKWTLDGELKFLLRRSRHSNERQAYGFVPGFTPSSHTFSPWCMAQNWTAEQTVHAGGTEFKAGTTRTITVAVAAQIYGPGFSGTATSNRRHPRGFFWIQAHGPVPA</sequence>
<reference evidence="2" key="1">
    <citation type="journal article" date="2013" name="Nat. Commun.">
        <title>Whole-genome sequencing of Oryza brachyantha reveals mechanisms underlying Oryza genome evolution.</title>
        <authorList>
            <person name="Chen J."/>
            <person name="Huang Q."/>
            <person name="Gao D."/>
            <person name="Wang J."/>
            <person name="Lang Y."/>
            <person name="Liu T."/>
            <person name="Li B."/>
            <person name="Bai Z."/>
            <person name="Luis Goicoechea J."/>
            <person name="Liang C."/>
            <person name="Chen C."/>
            <person name="Zhang W."/>
            <person name="Sun S."/>
            <person name="Liao Y."/>
            <person name="Zhang X."/>
            <person name="Yang L."/>
            <person name="Song C."/>
            <person name="Wang M."/>
            <person name="Shi J."/>
            <person name="Liu G."/>
            <person name="Liu J."/>
            <person name="Zhou H."/>
            <person name="Zhou W."/>
            <person name="Yu Q."/>
            <person name="An N."/>
            <person name="Chen Y."/>
            <person name="Cai Q."/>
            <person name="Wang B."/>
            <person name="Liu B."/>
            <person name="Min J."/>
            <person name="Huang Y."/>
            <person name="Wu H."/>
            <person name="Li Z."/>
            <person name="Zhang Y."/>
            <person name="Yin Y."/>
            <person name="Song W."/>
            <person name="Jiang J."/>
            <person name="Jackson S.A."/>
            <person name="Wing R.A."/>
            <person name="Wang J."/>
            <person name="Chen M."/>
        </authorList>
    </citation>
    <scope>NUCLEOTIDE SEQUENCE [LARGE SCALE GENOMIC DNA]</scope>
    <source>
        <strain evidence="2">cv. IRGC 101232</strain>
    </source>
</reference>
<dbReference type="Proteomes" id="UP000006038">
    <property type="component" value="Chromosome 5"/>
</dbReference>